<protein>
    <submittedName>
        <fullName evidence="2">Uncharacterized protein</fullName>
    </submittedName>
</protein>
<feature type="compositionally biased region" description="Polar residues" evidence="1">
    <location>
        <begin position="252"/>
        <end position="266"/>
    </location>
</feature>
<keyword evidence="3" id="KW-1185">Reference proteome</keyword>
<evidence type="ECO:0000256" key="1">
    <source>
        <dbReference type="SAM" id="MobiDB-lite"/>
    </source>
</evidence>
<dbReference type="EMBL" id="JANKHO010002609">
    <property type="protein sequence ID" value="KAJ3490639.1"/>
    <property type="molecule type" value="Genomic_DNA"/>
</dbReference>
<feature type="region of interest" description="Disordered" evidence="1">
    <location>
        <begin position="89"/>
        <end position="112"/>
    </location>
</feature>
<dbReference type="Proteomes" id="UP001148786">
    <property type="component" value="Unassembled WGS sequence"/>
</dbReference>
<sequence length="288" mass="31026">MGASLHLEPACESGSGQTAAESLEELHFLERHWMPVPMAEITNFGSGFGIGGGGGFAGGACGGNHGHAVRGRGKLGSHFGGWVCVNPSTTPASPTTSSTSSTASTPLLSPSSSTSTVFEVKLDGATATVPSLEKENEIEERGQEQALAQESRPAWLIRTASITNTTHILHTIITIERSKKRTANTYIKRSHTLRAQNYHKKRTRRATLSSRTLRCIAMASTPRNIHLDQPILLPRRTPRVQPTVETAHRPETSPNYHPTSAIQQRHTTSVPPILMTRTLSACQLGEGK</sequence>
<reference evidence="2" key="1">
    <citation type="submission" date="2022-07" db="EMBL/GenBank/DDBJ databases">
        <title>Genome Sequence of Agrocybe chaxingu.</title>
        <authorList>
            <person name="Buettner E."/>
        </authorList>
    </citation>
    <scope>NUCLEOTIDE SEQUENCE</scope>
    <source>
        <strain evidence="2">MP-N11</strain>
    </source>
</reference>
<name>A0A9W8JSE8_9AGAR</name>
<accession>A0A9W8JSE8</accession>
<feature type="region of interest" description="Disordered" evidence="1">
    <location>
        <begin position="245"/>
        <end position="266"/>
    </location>
</feature>
<proteinExistence type="predicted"/>
<organism evidence="2 3">
    <name type="scientific">Agrocybe chaxingu</name>
    <dbReference type="NCBI Taxonomy" id="84603"/>
    <lineage>
        <taxon>Eukaryota</taxon>
        <taxon>Fungi</taxon>
        <taxon>Dikarya</taxon>
        <taxon>Basidiomycota</taxon>
        <taxon>Agaricomycotina</taxon>
        <taxon>Agaricomycetes</taxon>
        <taxon>Agaricomycetidae</taxon>
        <taxon>Agaricales</taxon>
        <taxon>Agaricineae</taxon>
        <taxon>Strophariaceae</taxon>
        <taxon>Agrocybe</taxon>
    </lineage>
</organism>
<comment type="caution">
    <text evidence="2">The sequence shown here is derived from an EMBL/GenBank/DDBJ whole genome shotgun (WGS) entry which is preliminary data.</text>
</comment>
<gene>
    <name evidence="2" type="ORF">NLJ89_g11419</name>
</gene>
<dbReference type="AlphaFoldDB" id="A0A9W8JSE8"/>
<evidence type="ECO:0000313" key="3">
    <source>
        <dbReference type="Proteomes" id="UP001148786"/>
    </source>
</evidence>
<evidence type="ECO:0000313" key="2">
    <source>
        <dbReference type="EMBL" id="KAJ3490639.1"/>
    </source>
</evidence>